<proteinExistence type="predicted"/>
<dbReference type="GO" id="GO:0033148">
    <property type="term" value="P:positive regulation of intracellular estrogen receptor signaling pathway"/>
    <property type="evidence" value="ECO:0007669"/>
    <property type="project" value="TreeGrafter"/>
</dbReference>
<protein>
    <submittedName>
        <fullName evidence="2">Uncharacterized protein</fullName>
    </submittedName>
</protein>
<feature type="compositionally biased region" description="Polar residues" evidence="1">
    <location>
        <begin position="153"/>
        <end position="164"/>
    </location>
</feature>
<dbReference type="PANTHER" id="PTHR38494">
    <property type="entry name" value="STEROID RECEPTOR-ASSOCIATED AND REGULATED PROTEIN"/>
    <property type="match status" value="1"/>
</dbReference>
<dbReference type="GO" id="GO:0005737">
    <property type="term" value="C:cytoplasm"/>
    <property type="evidence" value="ECO:0007669"/>
    <property type="project" value="TreeGrafter"/>
</dbReference>
<name>A0AAW0HVV7_MYOGA</name>
<dbReference type="Proteomes" id="UP001488838">
    <property type="component" value="Unassembled WGS sequence"/>
</dbReference>
<evidence type="ECO:0000313" key="2">
    <source>
        <dbReference type="EMBL" id="KAK7806301.1"/>
    </source>
</evidence>
<dbReference type="EMBL" id="JBBHLL010000305">
    <property type="protein sequence ID" value="KAK7806301.1"/>
    <property type="molecule type" value="Genomic_DNA"/>
</dbReference>
<reference evidence="2 3" key="1">
    <citation type="journal article" date="2023" name="bioRxiv">
        <title>Conserved and derived expression patterns and positive selection on dental genes reveal complex evolutionary context of ever-growing rodent molars.</title>
        <authorList>
            <person name="Calamari Z.T."/>
            <person name="Song A."/>
            <person name="Cohen E."/>
            <person name="Akter M."/>
            <person name="Roy R.D."/>
            <person name="Hallikas O."/>
            <person name="Christensen M.M."/>
            <person name="Li P."/>
            <person name="Marangoni P."/>
            <person name="Jernvall J."/>
            <person name="Klein O.D."/>
        </authorList>
    </citation>
    <scope>NUCLEOTIDE SEQUENCE [LARGE SCALE GENOMIC DNA]</scope>
    <source>
        <strain evidence="2">V071</strain>
    </source>
</reference>
<dbReference type="GO" id="GO:0005634">
    <property type="term" value="C:nucleus"/>
    <property type="evidence" value="ECO:0007669"/>
    <property type="project" value="TreeGrafter"/>
</dbReference>
<evidence type="ECO:0000256" key="1">
    <source>
        <dbReference type="SAM" id="MobiDB-lite"/>
    </source>
</evidence>
<dbReference type="Pfam" id="PF15547">
    <property type="entry name" value="C1ORF64"/>
    <property type="match status" value="1"/>
</dbReference>
<sequence>MGLEKVWSQGGEKMCPRTFLDGHCDSLASSAEPQDQGATLTESGPKMSSGMQSAGPHKAVPTAHITVVIDCATGKQVSLAAPPVPAQASRPSQGRVTLPMKTFVMFYGENTLRGTQDFPLSCRPLARTRDTMPAVPSDRRLPALAPPASPPSTQDDPQVKSSSLKPGATERHAAWDTVKCSLQALSSCVCGQAE</sequence>
<evidence type="ECO:0000313" key="3">
    <source>
        <dbReference type="Proteomes" id="UP001488838"/>
    </source>
</evidence>
<accession>A0AAW0HVV7</accession>
<dbReference type="GO" id="GO:0030331">
    <property type="term" value="F:nuclear estrogen receptor binding"/>
    <property type="evidence" value="ECO:0007669"/>
    <property type="project" value="TreeGrafter"/>
</dbReference>
<keyword evidence="3" id="KW-1185">Reference proteome</keyword>
<dbReference type="PANTHER" id="PTHR38494:SF1">
    <property type="entry name" value="STEROID RECEPTOR-ASSOCIATED AND REGULATED PROTEIN"/>
    <property type="match status" value="1"/>
</dbReference>
<feature type="region of interest" description="Disordered" evidence="1">
    <location>
        <begin position="28"/>
        <end position="58"/>
    </location>
</feature>
<gene>
    <name evidence="2" type="ORF">U0070_027303</name>
</gene>
<comment type="caution">
    <text evidence="2">The sequence shown here is derived from an EMBL/GenBank/DDBJ whole genome shotgun (WGS) entry which is preliminary data.</text>
</comment>
<organism evidence="2 3">
    <name type="scientific">Myodes glareolus</name>
    <name type="common">Bank vole</name>
    <name type="synonym">Clethrionomys glareolus</name>
    <dbReference type="NCBI Taxonomy" id="447135"/>
    <lineage>
        <taxon>Eukaryota</taxon>
        <taxon>Metazoa</taxon>
        <taxon>Chordata</taxon>
        <taxon>Craniata</taxon>
        <taxon>Vertebrata</taxon>
        <taxon>Euteleostomi</taxon>
        <taxon>Mammalia</taxon>
        <taxon>Eutheria</taxon>
        <taxon>Euarchontoglires</taxon>
        <taxon>Glires</taxon>
        <taxon>Rodentia</taxon>
        <taxon>Myomorpha</taxon>
        <taxon>Muroidea</taxon>
        <taxon>Cricetidae</taxon>
        <taxon>Arvicolinae</taxon>
        <taxon>Myodes</taxon>
    </lineage>
</organism>
<feature type="region of interest" description="Disordered" evidence="1">
    <location>
        <begin position="129"/>
        <end position="170"/>
    </location>
</feature>
<dbReference type="AlphaFoldDB" id="A0AAW0HVV7"/>
<dbReference type="InterPro" id="IPR027852">
    <property type="entry name" value="C1ORF64"/>
</dbReference>
<feature type="compositionally biased region" description="Polar residues" evidence="1">
    <location>
        <begin position="28"/>
        <end position="42"/>
    </location>
</feature>